<feature type="transmembrane region" description="Helical" evidence="1">
    <location>
        <begin position="6"/>
        <end position="23"/>
    </location>
</feature>
<proteinExistence type="predicted"/>
<organism evidence="2">
    <name type="scientific">anaerobic digester metagenome</name>
    <dbReference type="NCBI Taxonomy" id="1263854"/>
    <lineage>
        <taxon>unclassified sequences</taxon>
        <taxon>metagenomes</taxon>
        <taxon>ecological metagenomes</taxon>
    </lineage>
</organism>
<gene>
    <name evidence="2" type="ORF">SCFA_3720006</name>
</gene>
<accession>A0A485M4B2</accession>
<keyword evidence="1" id="KW-1133">Transmembrane helix</keyword>
<keyword evidence="1" id="KW-0472">Membrane</keyword>
<protein>
    <submittedName>
        <fullName evidence="2">Uncharacterized protein</fullName>
    </submittedName>
</protein>
<sequence>MNQVVGVMIIIIIIGLIIDKFVFGKIECSIRQRWGLNRA</sequence>
<dbReference type="EMBL" id="CAADRN010000304">
    <property type="protein sequence ID" value="VFU17719.1"/>
    <property type="molecule type" value="Genomic_DNA"/>
</dbReference>
<evidence type="ECO:0000256" key="1">
    <source>
        <dbReference type="SAM" id="Phobius"/>
    </source>
</evidence>
<keyword evidence="1" id="KW-0812">Transmembrane</keyword>
<dbReference type="AlphaFoldDB" id="A0A485M4B2"/>
<reference evidence="2" key="1">
    <citation type="submission" date="2019-03" db="EMBL/GenBank/DDBJ databases">
        <authorList>
            <person name="Hao L."/>
        </authorList>
    </citation>
    <scope>NUCLEOTIDE SEQUENCE</scope>
</reference>
<name>A0A485M4B2_9ZZZZ</name>
<evidence type="ECO:0000313" key="2">
    <source>
        <dbReference type="EMBL" id="VFU17719.1"/>
    </source>
</evidence>